<sequence>MYLLTDHQLDTLRSHLRQSAISPDLLPELTDHLACDLEEAMWAGMSFDEALPKILKEASLDTLSQLQEDYCSILGLEPESEPATLRDIVFMNRNKLYGAYDLREHYTVATEQALLWGIVIFSVTVMALGLHVSRQVQRERSKTPVRSIYNQPIFPQKTGSLAIKPG</sequence>
<accession>A0ABP8KM08</accession>
<keyword evidence="1" id="KW-0812">Transmembrane</keyword>
<keyword evidence="1" id="KW-0472">Membrane</keyword>
<reference evidence="3" key="1">
    <citation type="journal article" date="2019" name="Int. J. Syst. Evol. Microbiol.">
        <title>The Global Catalogue of Microorganisms (GCM) 10K type strain sequencing project: providing services to taxonomists for standard genome sequencing and annotation.</title>
        <authorList>
            <consortium name="The Broad Institute Genomics Platform"/>
            <consortium name="The Broad Institute Genome Sequencing Center for Infectious Disease"/>
            <person name="Wu L."/>
            <person name="Ma J."/>
        </authorList>
    </citation>
    <scope>NUCLEOTIDE SEQUENCE [LARGE SCALE GENOMIC DNA]</scope>
    <source>
        <strain evidence="3">JCM 17925</strain>
    </source>
</reference>
<organism evidence="2 3">
    <name type="scientific">Nibrella viscosa</name>
    <dbReference type="NCBI Taxonomy" id="1084524"/>
    <lineage>
        <taxon>Bacteria</taxon>
        <taxon>Pseudomonadati</taxon>
        <taxon>Bacteroidota</taxon>
        <taxon>Cytophagia</taxon>
        <taxon>Cytophagales</taxon>
        <taxon>Spirosomataceae</taxon>
        <taxon>Nibrella</taxon>
    </lineage>
</organism>
<keyword evidence="1" id="KW-1133">Transmembrane helix</keyword>
<evidence type="ECO:0000313" key="3">
    <source>
        <dbReference type="Proteomes" id="UP001500936"/>
    </source>
</evidence>
<feature type="transmembrane region" description="Helical" evidence="1">
    <location>
        <begin position="113"/>
        <end position="132"/>
    </location>
</feature>
<dbReference type="Proteomes" id="UP001500936">
    <property type="component" value="Unassembled WGS sequence"/>
</dbReference>
<protein>
    <submittedName>
        <fullName evidence="2">Uncharacterized protein</fullName>
    </submittedName>
</protein>
<proteinExistence type="predicted"/>
<name>A0ABP8KM08_9BACT</name>
<gene>
    <name evidence="2" type="ORF">GCM10023187_34030</name>
</gene>
<comment type="caution">
    <text evidence="2">The sequence shown here is derived from an EMBL/GenBank/DDBJ whole genome shotgun (WGS) entry which is preliminary data.</text>
</comment>
<evidence type="ECO:0000256" key="1">
    <source>
        <dbReference type="SAM" id="Phobius"/>
    </source>
</evidence>
<evidence type="ECO:0000313" key="2">
    <source>
        <dbReference type="EMBL" id="GAA4409975.1"/>
    </source>
</evidence>
<keyword evidence="3" id="KW-1185">Reference proteome</keyword>
<dbReference type="RefSeq" id="WP_345269054.1">
    <property type="nucleotide sequence ID" value="NZ_BAABHB010000006.1"/>
</dbReference>
<dbReference type="EMBL" id="BAABHB010000006">
    <property type="protein sequence ID" value="GAA4409975.1"/>
    <property type="molecule type" value="Genomic_DNA"/>
</dbReference>